<organism evidence="2 3">
    <name type="scientific">Flavobacterium algoritolerans</name>
    <dbReference type="NCBI Taxonomy" id="3041254"/>
    <lineage>
        <taxon>Bacteria</taxon>
        <taxon>Pseudomonadati</taxon>
        <taxon>Bacteroidota</taxon>
        <taxon>Flavobacteriia</taxon>
        <taxon>Flavobacteriales</taxon>
        <taxon>Flavobacteriaceae</taxon>
        <taxon>Flavobacterium</taxon>
    </lineage>
</organism>
<keyword evidence="1" id="KW-1133">Transmembrane helix</keyword>
<keyword evidence="3" id="KW-1185">Reference proteome</keyword>
<name>A0ABT6VBG9_9FLAO</name>
<proteinExistence type="predicted"/>
<dbReference type="Proteomes" id="UP001243403">
    <property type="component" value="Unassembled WGS sequence"/>
</dbReference>
<reference evidence="2 3" key="1">
    <citation type="submission" date="2023-04" db="EMBL/GenBank/DDBJ databases">
        <title>Two novel species of Flavobacterium.</title>
        <authorList>
            <person name="Liu Q."/>
            <person name="Xin Y.-H."/>
        </authorList>
    </citation>
    <scope>NUCLEOTIDE SEQUENCE [LARGE SCALE GENOMIC DNA]</scope>
    <source>
        <strain evidence="2 3">LB1P51</strain>
    </source>
</reference>
<comment type="caution">
    <text evidence="2">The sequence shown here is derived from an EMBL/GenBank/DDBJ whole genome shotgun (WGS) entry which is preliminary data.</text>
</comment>
<keyword evidence="1" id="KW-0812">Transmembrane</keyword>
<dbReference type="RefSeq" id="WP_282716511.1">
    <property type="nucleotide sequence ID" value="NZ_JASCRZ010000003.1"/>
</dbReference>
<accession>A0ABT6VBG9</accession>
<keyword evidence="1" id="KW-0472">Membrane</keyword>
<evidence type="ECO:0000256" key="1">
    <source>
        <dbReference type="SAM" id="Phobius"/>
    </source>
</evidence>
<protein>
    <recommendedName>
        <fullName evidence="4">DKNYY family protein</fullName>
    </recommendedName>
</protein>
<evidence type="ECO:0008006" key="4">
    <source>
        <dbReference type="Google" id="ProtNLM"/>
    </source>
</evidence>
<feature type="transmembrane region" description="Helical" evidence="1">
    <location>
        <begin position="7"/>
        <end position="25"/>
    </location>
</feature>
<gene>
    <name evidence="2" type="ORF">QLS65_07895</name>
</gene>
<sequence length="360" mass="41541">MKIKNKIVLMFFCTIVGTAIVILLFNRSENIIHYANTFIRRFPQHVAQEKYKADLGYNSYYFAGSSNGKIYLGNSTAPLQVMELDTALTNRKTYKIIPNNKKLPFHSPKVKVFENNFYLFEGNVPYIFKGNIHDWNAKLVLSTGKYFSHLEPIDKDNVAVRFIDQKTGKSILGTTSLSHRLENHSEQLLQTQIDGIFDVDGSLHFDNNNNRIVYVYRYRNQYIVAHKNLKLDYRGNTIDTINKVQIKVAEVKSKNINTFSNPPLIVNKMSAVSDNLLYVNSNISGQYERDQLWKEASIIDVYDLRDHSYKSSFPIYKIGKSSMNSFTVVNKKLYAIIDDKIVCYKLLNHLTTRATLKNDN</sequence>
<evidence type="ECO:0000313" key="2">
    <source>
        <dbReference type="EMBL" id="MDI5894813.1"/>
    </source>
</evidence>
<dbReference type="EMBL" id="JASCRZ010000003">
    <property type="protein sequence ID" value="MDI5894813.1"/>
    <property type="molecule type" value="Genomic_DNA"/>
</dbReference>
<evidence type="ECO:0000313" key="3">
    <source>
        <dbReference type="Proteomes" id="UP001243403"/>
    </source>
</evidence>